<dbReference type="InterPro" id="IPR051223">
    <property type="entry name" value="Polycystin"/>
</dbReference>
<dbReference type="PANTHER" id="PTHR10877">
    <property type="entry name" value="POLYCYSTIN FAMILY MEMBER"/>
    <property type="match status" value="1"/>
</dbReference>
<dbReference type="InterPro" id="IPR036392">
    <property type="entry name" value="PLAT/LH2_dom_sf"/>
</dbReference>
<dbReference type="InterPro" id="IPR001024">
    <property type="entry name" value="PLAT/LH2_dom"/>
</dbReference>
<proteinExistence type="predicted"/>
<keyword evidence="2" id="KW-0472">Membrane</keyword>
<keyword evidence="2" id="KW-0812">Transmembrane</keyword>
<dbReference type="Pfam" id="PF01477">
    <property type="entry name" value="PLAT"/>
    <property type="match status" value="1"/>
</dbReference>
<dbReference type="OrthoDB" id="5322100at2759"/>
<evidence type="ECO:0000256" key="2">
    <source>
        <dbReference type="SAM" id="Phobius"/>
    </source>
</evidence>
<dbReference type="AlphaFoldDB" id="A0A8S9XMN6"/>
<dbReference type="PANTHER" id="PTHR10877:SF183">
    <property type="entry name" value="AT14535P-RELATED"/>
    <property type="match status" value="1"/>
</dbReference>
<sequence length="671" mass="77925">MLRWLWLRDGASNCLLKVVSALHHQSKKHGYKRLLHKYPFGDILDRFMFTFSLAHAQGIESYETFVNKNFVSYLMANEILFSATRNKKLFEHVALLAAETVSNYAVLYSGVITYGNETVKIWSANDSYVGLMYFIDKTETGELKFFTYEKKSSSERWYDRINLQLPEPPFRLQFKELTLTAVAMKNRELDPYQSPILILSLKSKNGPVNFLPGEEPYLITLPAMEKGKLLNESGRKEKFRDVIEHRAPEDQHYHAYKLTFPKRYNRFDLAIHLVAPLNLKVKARLDRIPDYDEVLESPVQDKFHHDTIENVYVFTINITPHDGETSLPKDVYLGILPADDFPIGIKLDIYMFTDVRGCRTRDIFTDEEIGDCQTVVNHTESNDINTVCRCTLLGITTVHGLKLGIARYIISNVPLLETFTPPAILLEALIGTAFFAILPIVALILAYISDRKHRRKEILIYPNDFFRRDTHEYIIGVYTGHRVGSGTVSTAAVQLQGQKGLSRVILLKPTSPANSDTLHRGKDDWFLLTSEDHLGSITAIYMWHNYHCSSPWYCSQILIYDATTHQWFRAPVKRWFRISDPINISRVAMVRVNEYVIEENFEFHNFLDGLIVEFENTHHTFSICEMHRRVLYTHEQRTTIFVLKFIIMFCWICLFQEVLFEIIFNICEYTT</sequence>
<keyword evidence="5" id="KW-1185">Reference proteome</keyword>
<evidence type="ECO:0000313" key="4">
    <source>
        <dbReference type="EMBL" id="KAF6209879.1"/>
    </source>
</evidence>
<dbReference type="GO" id="GO:0016020">
    <property type="term" value="C:membrane"/>
    <property type="evidence" value="ECO:0007669"/>
    <property type="project" value="TreeGrafter"/>
</dbReference>
<dbReference type="EMBL" id="WIXP02000006">
    <property type="protein sequence ID" value="KAF6209879.1"/>
    <property type="molecule type" value="Genomic_DNA"/>
</dbReference>
<dbReference type="Proteomes" id="UP000466442">
    <property type="component" value="Unassembled WGS sequence"/>
</dbReference>
<comment type="caution">
    <text evidence="4">The sequence shown here is derived from an EMBL/GenBank/DDBJ whole genome shotgun (WGS) entry which is preliminary data.</text>
</comment>
<protein>
    <recommendedName>
        <fullName evidence="3">PLAT domain-containing protein</fullName>
    </recommendedName>
</protein>
<dbReference type="GO" id="GO:0005262">
    <property type="term" value="F:calcium channel activity"/>
    <property type="evidence" value="ECO:0007669"/>
    <property type="project" value="TreeGrafter"/>
</dbReference>
<reference evidence="4" key="1">
    <citation type="journal article" date="2021" name="Mol. Ecol. Resour.">
        <title>Apolygus lucorum genome provides insights into omnivorousness and mesophyll feeding.</title>
        <authorList>
            <person name="Liu Y."/>
            <person name="Liu H."/>
            <person name="Wang H."/>
            <person name="Huang T."/>
            <person name="Liu B."/>
            <person name="Yang B."/>
            <person name="Yin L."/>
            <person name="Li B."/>
            <person name="Zhang Y."/>
            <person name="Zhang S."/>
            <person name="Jiang F."/>
            <person name="Zhang X."/>
            <person name="Ren Y."/>
            <person name="Wang B."/>
            <person name="Wang S."/>
            <person name="Lu Y."/>
            <person name="Wu K."/>
            <person name="Fan W."/>
            <person name="Wang G."/>
        </authorList>
    </citation>
    <scope>NUCLEOTIDE SEQUENCE</scope>
    <source>
        <strain evidence="4">12Hb</strain>
    </source>
</reference>
<keyword evidence="2" id="KW-1133">Transmembrane helix</keyword>
<dbReference type="Gene3D" id="2.60.60.20">
    <property type="entry name" value="PLAT/LH2 domain"/>
    <property type="match status" value="1"/>
</dbReference>
<evidence type="ECO:0000256" key="1">
    <source>
        <dbReference type="PROSITE-ProRule" id="PRU00152"/>
    </source>
</evidence>
<accession>A0A8S9XMN6</accession>
<dbReference type="GO" id="GO:0050982">
    <property type="term" value="P:detection of mechanical stimulus"/>
    <property type="evidence" value="ECO:0007669"/>
    <property type="project" value="TreeGrafter"/>
</dbReference>
<organism evidence="4 5">
    <name type="scientific">Apolygus lucorum</name>
    <name type="common">Small green plant bug</name>
    <name type="synonym">Lygocoris lucorum</name>
    <dbReference type="NCBI Taxonomy" id="248454"/>
    <lineage>
        <taxon>Eukaryota</taxon>
        <taxon>Metazoa</taxon>
        <taxon>Ecdysozoa</taxon>
        <taxon>Arthropoda</taxon>
        <taxon>Hexapoda</taxon>
        <taxon>Insecta</taxon>
        <taxon>Pterygota</taxon>
        <taxon>Neoptera</taxon>
        <taxon>Paraneoptera</taxon>
        <taxon>Hemiptera</taxon>
        <taxon>Heteroptera</taxon>
        <taxon>Panheteroptera</taxon>
        <taxon>Cimicomorpha</taxon>
        <taxon>Miridae</taxon>
        <taxon>Mirini</taxon>
        <taxon>Apolygus</taxon>
    </lineage>
</organism>
<gene>
    <name evidence="4" type="ORF">GE061_015632</name>
</gene>
<feature type="domain" description="PLAT" evidence="3">
    <location>
        <begin position="471"/>
        <end position="590"/>
    </location>
</feature>
<evidence type="ECO:0000313" key="5">
    <source>
        <dbReference type="Proteomes" id="UP000466442"/>
    </source>
</evidence>
<comment type="caution">
    <text evidence="1">Lacks conserved residue(s) required for the propagation of feature annotation.</text>
</comment>
<feature type="transmembrane region" description="Helical" evidence="2">
    <location>
        <begin position="424"/>
        <end position="448"/>
    </location>
</feature>
<dbReference type="SUPFAM" id="SSF49723">
    <property type="entry name" value="Lipase/lipooxygenase domain (PLAT/LH2 domain)"/>
    <property type="match status" value="1"/>
</dbReference>
<name>A0A8S9XMN6_APOLU</name>
<feature type="transmembrane region" description="Helical" evidence="2">
    <location>
        <begin position="641"/>
        <end position="664"/>
    </location>
</feature>
<dbReference type="PROSITE" id="PS50095">
    <property type="entry name" value="PLAT"/>
    <property type="match status" value="1"/>
</dbReference>
<evidence type="ECO:0000259" key="3">
    <source>
        <dbReference type="PROSITE" id="PS50095"/>
    </source>
</evidence>